<reference evidence="2 3" key="1">
    <citation type="journal article" date="2014" name="BMC Genomics">
        <title>Comparison of environmental and isolate Sulfobacillus genomes reveals diverse carbon, sulfur, nitrogen, and hydrogen metabolisms.</title>
        <authorList>
            <person name="Justice N.B."/>
            <person name="Norman A."/>
            <person name="Brown C.T."/>
            <person name="Singh A."/>
            <person name="Thomas B.C."/>
            <person name="Banfield J.F."/>
        </authorList>
    </citation>
    <scope>NUCLEOTIDE SEQUENCE [LARGE SCALE GENOMIC DNA]</scope>
    <source>
        <strain evidence="2">AMDSBA4</strain>
    </source>
</reference>
<organism evidence="2 3">
    <name type="scientific">Sulfobacillus benefaciens</name>
    <dbReference type="NCBI Taxonomy" id="453960"/>
    <lineage>
        <taxon>Bacteria</taxon>
        <taxon>Bacillati</taxon>
        <taxon>Bacillota</taxon>
        <taxon>Clostridia</taxon>
        <taxon>Eubacteriales</taxon>
        <taxon>Clostridiales Family XVII. Incertae Sedis</taxon>
        <taxon>Sulfobacillus</taxon>
    </lineage>
</organism>
<evidence type="ECO:0000313" key="3">
    <source>
        <dbReference type="Proteomes" id="UP000242972"/>
    </source>
</evidence>
<keyword evidence="1" id="KW-0812">Transmembrane</keyword>
<proteinExistence type="predicted"/>
<feature type="transmembrane region" description="Helical" evidence="1">
    <location>
        <begin position="53"/>
        <end position="77"/>
    </location>
</feature>
<evidence type="ECO:0000256" key="1">
    <source>
        <dbReference type="SAM" id="Phobius"/>
    </source>
</evidence>
<comment type="caution">
    <text evidence="2">The sequence shown here is derived from an EMBL/GenBank/DDBJ whole genome shotgun (WGS) entry which is preliminary data.</text>
</comment>
<gene>
    <name evidence="2" type="ORF">C7B46_17010</name>
</gene>
<dbReference type="EMBL" id="PXYW01000065">
    <property type="protein sequence ID" value="PSR31374.1"/>
    <property type="molecule type" value="Genomic_DNA"/>
</dbReference>
<keyword evidence="1" id="KW-0472">Membrane</keyword>
<feature type="transmembrane region" description="Helical" evidence="1">
    <location>
        <begin position="12"/>
        <end position="33"/>
    </location>
</feature>
<dbReference type="Proteomes" id="UP000242972">
    <property type="component" value="Unassembled WGS sequence"/>
</dbReference>
<dbReference type="AlphaFoldDB" id="A0A2T2XA34"/>
<evidence type="ECO:0000313" key="2">
    <source>
        <dbReference type="EMBL" id="PSR31374.1"/>
    </source>
</evidence>
<accession>A0A2T2XA34</accession>
<name>A0A2T2XA34_9FIRM</name>
<keyword evidence="1" id="KW-1133">Transmembrane helix</keyword>
<protein>
    <submittedName>
        <fullName evidence="2">Uncharacterized protein</fullName>
    </submittedName>
</protein>
<sequence length="93" mass="10389">MPAWLRRKFFTGWGWVATAWSLCVLGWTVGLLVRVLGLSAQWVRSLWNVSLEGALIIVAGLALVQIGGLVTDGIRWLRPRPRPISPKARGERQ</sequence>